<evidence type="ECO:0000313" key="1">
    <source>
        <dbReference type="EMBL" id="KAL3538344.1"/>
    </source>
</evidence>
<gene>
    <name evidence="1" type="ORF">ACH5RR_001710</name>
</gene>
<name>A0ABD3B4G0_9GENT</name>
<protein>
    <submittedName>
        <fullName evidence="1">Uncharacterized protein</fullName>
    </submittedName>
</protein>
<comment type="caution">
    <text evidence="1">The sequence shown here is derived from an EMBL/GenBank/DDBJ whole genome shotgun (WGS) entry which is preliminary data.</text>
</comment>
<evidence type="ECO:0000313" key="2">
    <source>
        <dbReference type="Proteomes" id="UP001630127"/>
    </source>
</evidence>
<dbReference type="PANTHER" id="PTHR34451">
    <property type="entry name" value="PHD FINGER FAMILY PROTEIN"/>
    <property type="match status" value="1"/>
</dbReference>
<sequence>MSKAAVAARVEAERRAKEAAFTRKRAREALEHVVYLVAKEKLKKKEGSTGIVPGVLRPVGGGKGGVVVANVSRNNGDGNGNGNGNVERVDGSSDVLAALNAVELRERRKMVNLEGRMSI</sequence>
<dbReference type="Proteomes" id="UP001630127">
    <property type="component" value="Unassembled WGS sequence"/>
</dbReference>
<dbReference type="AlphaFoldDB" id="A0ABD3B4G0"/>
<dbReference type="PANTHER" id="PTHR34451:SF7">
    <property type="entry name" value="PHD FINGER FAMILY PROTEIN"/>
    <property type="match status" value="1"/>
</dbReference>
<keyword evidence="2" id="KW-1185">Reference proteome</keyword>
<proteinExistence type="predicted"/>
<organism evidence="1 2">
    <name type="scientific">Cinchona calisaya</name>
    <dbReference type="NCBI Taxonomy" id="153742"/>
    <lineage>
        <taxon>Eukaryota</taxon>
        <taxon>Viridiplantae</taxon>
        <taxon>Streptophyta</taxon>
        <taxon>Embryophyta</taxon>
        <taxon>Tracheophyta</taxon>
        <taxon>Spermatophyta</taxon>
        <taxon>Magnoliopsida</taxon>
        <taxon>eudicotyledons</taxon>
        <taxon>Gunneridae</taxon>
        <taxon>Pentapetalae</taxon>
        <taxon>asterids</taxon>
        <taxon>lamiids</taxon>
        <taxon>Gentianales</taxon>
        <taxon>Rubiaceae</taxon>
        <taxon>Cinchonoideae</taxon>
        <taxon>Cinchoneae</taxon>
        <taxon>Cinchona</taxon>
    </lineage>
</organism>
<reference evidence="1 2" key="1">
    <citation type="submission" date="2024-11" db="EMBL/GenBank/DDBJ databases">
        <title>A near-complete genome assembly of Cinchona calisaya.</title>
        <authorList>
            <person name="Lian D.C."/>
            <person name="Zhao X.W."/>
            <person name="Wei L."/>
        </authorList>
    </citation>
    <scope>NUCLEOTIDE SEQUENCE [LARGE SCALE GENOMIC DNA]</scope>
    <source>
        <tissue evidence="1">Nenye</tissue>
    </source>
</reference>
<dbReference type="EMBL" id="JBJUIK010000001">
    <property type="protein sequence ID" value="KAL3538344.1"/>
    <property type="molecule type" value="Genomic_DNA"/>
</dbReference>
<accession>A0ABD3B4G0</accession>